<keyword evidence="1" id="KW-0812">Transmembrane</keyword>
<name>A0A1F5EM93_9BACT</name>
<dbReference type="Proteomes" id="UP000185891">
    <property type="component" value="Unassembled WGS sequence"/>
</dbReference>
<protein>
    <submittedName>
        <fullName evidence="2">Uncharacterized protein</fullName>
    </submittedName>
</protein>
<comment type="caution">
    <text evidence="2">The sequence shown here is derived from an EMBL/GenBank/DDBJ whole genome shotgun (WGS) entry which is preliminary data.</text>
</comment>
<reference evidence="2 3" key="1">
    <citation type="journal article" date="2016" name="Nat. Commun.">
        <title>Thousands of microbial genomes shed light on interconnected biogeochemical processes in an aquifer system.</title>
        <authorList>
            <person name="Anantharaman K."/>
            <person name="Brown C.T."/>
            <person name="Hug L.A."/>
            <person name="Sharon I."/>
            <person name="Castelle C.J."/>
            <person name="Probst A.J."/>
            <person name="Thomas B.C."/>
            <person name="Singh A."/>
            <person name="Wilkins M.J."/>
            <person name="Karaoz U."/>
            <person name="Brodie E.L."/>
            <person name="Williams K.H."/>
            <person name="Hubbard S.S."/>
            <person name="Banfield J.F."/>
        </authorList>
    </citation>
    <scope>NUCLEOTIDE SEQUENCE [LARGE SCALE GENOMIC DNA]</scope>
</reference>
<accession>A0A1F5EM93</accession>
<organism evidence="2 3">
    <name type="scientific">Candidatus Campbellbacteria bacterium RIFCSPHIGHO2_12_FULL_35_10</name>
    <dbReference type="NCBI Taxonomy" id="1797578"/>
    <lineage>
        <taxon>Bacteria</taxon>
        <taxon>Candidatus Campbelliibacteriota</taxon>
    </lineage>
</organism>
<evidence type="ECO:0000256" key="1">
    <source>
        <dbReference type="SAM" id="Phobius"/>
    </source>
</evidence>
<gene>
    <name evidence="2" type="ORF">A3E89_02120</name>
</gene>
<evidence type="ECO:0000313" key="2">
    <source>
        <dbReference type="EMBL" id="OGD68515.1"/>
    </source>
</evidence>
<dbReference type="AlphaFoldDB" id="A0A1F5EM93"/>
<dbReference type="EMBL" id="MFAA01000032">
    <property type="protein sequence ID" value="OGD68515.1"/>
    <property type="molecule type" value="Genomic_DNA"/>
</dbReference>
<sequence length="252" mass="28685">MSWSSKRRTTYLLFFLSFFLMVAVFSYYFFIYEAPTCTDGILNQDEQEIDCGGVCPKICHFEAIEPIILWTRFFEVKKGIYNVVAMVENPNLGVEAFDVPYAFKIYDENNVLLAERFGKTYIPPRGMVPVFERTIITREKQPGRSPAFEFLEQPVWLKILEEKPVLTVFGKEVSEKDGATKLEATIRNDTVRTIKGIKVTGVITNKDGNAIAVSQTEIRQLVKNASEVVTFTWPGLLEAGADRIEIITVIEE</sequence>
<keyword evidence="1" id="KW-0472">Membrane</keyword>
<feature type="transmembrane region" description="Helical" evidence="1">
    <location>
        <begin position="12"/>
        <end position="30"/>
    </location>
</feature>
<evidence type="ECO:0000313" key="3">
    <source>
        <dbReference type="Proteomes" id="UP000185891"/>
    </source>
</evidence>
<proteinExistence type="predicted"/>
<keyword evidence="1" id="KW-1133">Transmembrane helix</keyword>